<dbReference type="PANTHER" id="PTHR43031">
    <property type="entry name" value="FAD-DEPENDENT OXIDOREDUCTASE"/>
    <property type="match status" value="1"/>
</dbReference>
<dbReference type="SUPFAM" id="SSF52821">
    <property type="entry name" value="Rhodanese/Cell cycle control phosphatase"/>
    <property type="match status" value="1"/>
</dbReference>
<dbReference type="SMART" id="SM00450">
    <property type="entry name" value="RHOD"/>
    <property type="match status" value="1"/>
</dbReference>
<organism evidence="2 3">
    <name type="scientific">Flavobacterium psychrolimnae</name>
    <dbReference type="NCBI Taxonomy" id="249351"/>
    <lineage>
        <taxon>Bacteria</taxon>
        <taxon>Pseudomonadati</taxon>
        <taxon>Bacteroidota</taxon>
        <taxon>Flavobacteriia</taxon>
        <taxon>Flavobacteriales</taxon>
        <taxon>Flavobacteriaceae</taxon>
        <taxon>Flavobacterium</taxon>
    </lineage>
</organism>
<evidence type="ECO:0000313" key="3">
    <source>
        <dbReference type="Proteomes" id="UP000253676"/>
    </source>
</evidence>
<dbReference type="InterPro" id="IPR001763">
    <property type="entry name" value="Rhodanese-like_dom"/>
</dbReference>
<protein>
    <submittedName>
        <fullName evidence="2">Rhodanese-like domain-containing protein</fullName>
    </submittedName>
</protein>
<proteinExistence type="predicted"/>
<comment type="caution">
    <text evidence="2">The sequence shown here is derived from an EMBL/GenBank/DDBJ whole genome shotgun (WGS) entry which is preliminary data.</text>
</comment>
<evidence type="ECO:0000259" key="1">
    <source>
        <dbReference type="PROSITE" id="PS50206"/>
    </source>
</evidence>
<feature type="domain" description="Rhodanese" evidence="1">
    <location>
        <begin position="21"/>
        <end position="105"/>
    </location>
</feature>
<dbReference type="EMBL" id="QNUX01000001">
    <property type="protein sequence ID" value="RBN51819.1"/>
    <property type="molecule type" value="Genomic_DNA"/>
</dbReference>
<name>A0A366B3Z0_9FLAO</name>
<dbReference type="CDD" id="cd00158">
    <property type="entry name" value="RHOD"/>
    <property type="match status" value="1"/>
</dbReference>
<gene>
    <name evidence="2" type="ORF">DR980_01255</name>
</gene>
<reference evidence="2 3" key="1">
    <citation type="submission" date="2018-07" db="EMBL/GenBank/DDBJ databases">
        <title>Complete genome sequence of Flavobacterium psychrolimnae LMG 22018.</title>
        <authorList>
            <person name="Kim D.-U."/>
        </authorList>
    </citation>
    <scope>NUCLEOTIDE SEQUENCE [LARGE SCALE GENOMIC DNA]</scope>
    <source>
        <strain evidence="2 3">LMG 22018</strain>
    </source>
</reference>
<dbReference type="AlphaFoldDB" id="A0A366B3Z0"/>
<dbReference type="RefSeq" id="WP_113633443.1">
    <property type="nucleotide sequence ID" value="NZ_QNUX01000001.1"/>
</dbReference>
<dbReference type="PANTHER" id="PTHR43031:SF1">
    <property type="entry name" value="PYRIDINE NUCLEOTIDE-DISULPHIDE OXIDOREDUCTASE"/>
    <property type="match status" value="1"/>
</dbReference>
<dbReference type="OrthoDB" id="9800872at2"/>
<dbReference type="InterPro" id="IPR050229">
    <property type="entry name" value="GlpE_sulfurtransferase"/>
</dbReference>
<keyword evidence="3" id="KW-1185">Reference proteome</keyword>
<accession>A0A366B3Z0</accession>
<dbReference type="InterPro" id="IPR036873">
    <property type="entry name" value="Rhodanese-like_dom_sf"/>
</dbReference>
<dbReference type="Pfam" id="PF00581">
    <property type="entry name" value="Rhodanese"/>
    <property type="match status" value="1"/>
</dbReference>
<dbReference type="PROSITE" id="PS50206">
    <property type="entry name" value="RHODANESE_3"/>
    <property type="match status" value="1"/>
</dbReference>
<dbReference type="Proteomes" id="UP000253676">
    <property type="component" value="Unassembled WGS sequence"/>
</dbReference>
<sequence>MINILKKIFGLGAKVDYPELIQNGAIVVDVRSKAEYLAGHIKDSLNIPVDSLRNNLFKLKDKNQPIITCCASGMRSASAKSILKSNGYTAVYNGGGWSSLKNKIVR</sequence>
<dbReference type="Gene3D" id="3.40.250.10">
    <property type="entry name" value="Rhodanese-like domain"/>
    <property type="match status" value="1"/>
</dbReference>
<evidence type="ECO:0000313" key="2">
    <source>
        <dbReference type="EMBL" id="RBN51819.1"/>
    </source>
</evidence>